<accession>A0A7G5FDC6</accession>
<protein>
    <submittedName>
        <fullName evidence="3">META domain-containing protein</fullName>
    </submittedName>
</protein>
<keyword evidence="4" id="KW-1185">Reference proteome</keyword>
<evidence type="ECO:0000313" key="3">
    <source>
        <dbReference type="EMBL" id="QMV84617.1"/>
    </source>
</evidence>
<evidence type="ECO:0000313" key="4">
    <source>
        <dbReference type="Proteomes" id="UP000515570"/>
    </source>
</evidence>
<evidence type="ECO:0000259" key="2">
    <source>
        <dbReference type="Pfam" id="PF03724"/>
    </source>
</evidence>
<organism evidence="3 4">
    <name type="scientific">Corynebacterium hindlerae</name>
    <dbReference type="NCBI Taxonomy" id="699041"/>
    <lineage>
        <taxon>Bacteria</taxon>
        <taxon>Bacillati</taxon>
        <taxon>Actinomycetota</taxon>
        <taxon>Actinomycetes</taxon>
        <taxon>Mycobacteriales</taxon>
        <taxon>Corynebacteriaceae</taxon>
        <taxon>Corynebacterium</taxon>
    </lineage>
</organism>
<evidence type="ECO:0000256" key="1">
    <source>
        <dbReference type="SAM" id="SignalP"/>
    </source>
</evidence>
<reference evidence="3 4" key="1">
    <citation type="submission" date="2020-07" db="EMBL/GenBank/DDBJ databases">
        <title>non toxigenic Corynebacterium sp. nov from a clinical source.</title>
        <authorList>
            <person name="Bernier A.-M."/>
            <person name="Bernard K."/>
        </authorList>
    </citation>
    <scope>NUCLEOTIDE SEQUENCE [LARGE SCALE GENOMIC DNA]</scope>
    <source>
        <strain evidence="4">NML 93-0612</strain>
    </source>
</reference>
<feature type="domain" description="DUF306" evidence="2">
    <location>
        <begin position="28"/>
        <end position="128"/>
    </location>
</feature>
<dbReference type="Gene3D" id="2.40.128.270">
    <property type="match status" value="1"/>
</dbReference>
<dbReference type="Pfam" id="PF03724">
    <property type="entry name" value="META"/>
    <property type="match status" value="1"/>
</dbReference>
<dbReference type="RefSeq" id="WP_182385425.1">
    <property type="nucleotide sequence ID" value="NZ_CP059833.1"/>
</dbReference>
<dbReference type="InterPro" id="IPR038670">
    <property type="entry name" value="HslJ-like_sf"/>
</dbReference>
<dbReference type="EMBL" id="CP059833">
    <property type="protein sequence ID" value="QMV84617.1"/>
    <property type="molecule type" value="Genomic_DNA"/>
</dbReference>
<dbReference type="InterPro" id="IPR005184">
    <property type="entry name" value="DUF306_Meta_HslJ"/>
</dbReference>
<keyword evidence="1" id="KW-0732">Signal</keyword>
<dbReference type="AlphaFoldDB" id="A0A7G5FDC6"/>
<feature type="signal peptide" evidence="1">
    <location>
        <begin position="1"/>
        <end position="23"/>
    </location>
</feature>
<gene>
    <name evidence="3" type="ORF">HW450_09650</name>
</gene>
<dbReference type="PROSITE" id="PS51257">
    <property type="entry name" value="PROKAR_LIPOPROTEIN"/>
    <property type="match status" value="1"/>
</dbReference>
<proteinExistence type="predicted"/>
<name>A0A7G5FDC6_9CORY</name>
<feature type="chain" id="PRO_5028897889" evidence="1">
    <location>
        <begin position="24"/>
        <end position="143"/>
    </location>
</feature>
<sequence>MNRALLASAALLCAATVTGCATSETPMSTTWQITNIYINPETPSEPPNPAFMVFGNSTVTGNTGCSQFQGMVQFSPSVDEPERAQFRDMQFDVADCVGPQQFYHQELTTILQGDFKVRRSEDEMVLTKVGELDPPGVRLVASH</sequence>
<dbReference type="Proteomes" id="UP000515570">
    <property type="component" value="Chromosome"/>
</dbReference>